<proteinExistence type="inferred from homology"/>
<dbReference type="KEGG" id="mas:Mahau_1282"/>
<dbReference type="Proteomes" id="UP000008457">
    <property type="component" value="Chromosome"/>
</dbReference>
<dbReference type="OrthoDB" id="9811402at2"/>
<reference evidence="2 3" key="2">
    <citation type="journal article" date="2011" name="Stand. Genomic Sci.">
        <title>Complete genome sequence of Mahella australiensis type strain (50-1 BON).</title>
        <authorList>
            <person name="Sikorski J."/>
            <person name="Teshima H."/>
            <person name="Nolan M."/>
            <person name="Lucas S."/>
            <person name="Hammon N."/>
            <person name="Deshpande S."/>
            <person name="Cheng J.F."/>
            <person name="Pitluck S."/>
            <person name="Liolios K."/>
            <person name="Pagani I."/>
            <person name="Ivanova N."/>
            <person name="Huntemann M."/>
            <person name="Mavromatis K."/>
            <person name="Ovchinikova G."/>
            <person name="Pati A."/>
            <person name="Tapia R."/>
            <person name="Han C."/>
            <person name="Goodwin L."/>
            <person name="Chen A."/>
            <person name="Palaniappan K."/>
            <person name="Land M."/>
            <person name="Hauser L."/>
            <person name="Ngatchou-Djao O.D."/>
            <person name="Rohde M."/>
            <person name="Pukall R."/>
            <person name="Spring S."/>
            <person name="Abt B."/>
            <person name="Goker M."/>
            <person name="Detter J.C."/>
            <person name="Woyke T."/>
            <person name="Bristow J."/>
            <person name="Markowitz V."/>
            <person name="Hugenholtz P."/>
            <person name="Eisen J.A."/>
            <person name="Kyrpides N.C."/>
            <person name="Klenk H.P."/>
            <person name="Lapidus A."/>
        </authorList>
    </citation>
    <scope>NUCLEOTIDE SEQUENCE [LARGE SCALE GENOMIC DNA]</scope>
    <source>
        <strain evidence="3">DSM 15567 / CIP 107919 / 50-1 BON</strain>
    </source>
</reference>
<reference evidence="3" key="1">
    <citation type="submission" date="2010-11" db="EMBL/GenBank/DDBJ databases">
        <title>The complete genome of Mahella australiensis DSM 15567.</title>
        <authorList>
            <consortium name="US DOE Joint Genome Institute (JGI-PGF)"/>
            <person name="Lucas S."/>
            <person name="Copeland A."/>
            <person name="Lapidus A."/>
            <person name="Bruce D."/>
            <person name="Goodwin L."/>
            <person name="Pitluck S."/>
            <person name="Kyrpides N."/>
            <person name="Mavromatis K."/>
            <person name="Pagani I."/>
            <person name="Ivanova N."/>
            <person name="Teshima H."/>
            <person name="Brettin T."/>
            <person name="Detter J.C."/>
            <person name="Han C."/>
            <person name="Tapia R."/>
            <person name="Land M."/>
            <person name="Hauser L."/>
            <person name="Markowitz V."/>
            <person name="Cheng J.-F."/>
            <person name="Hugenholtz P."/>
            <person name="Woyke T."/>
            <person name="Wu D."/>
            <person name="Spring S."/>
            <person name="Pukall R."/>
            <person name="Steenblock K."/>
            <person name="Schneider S."/>
            <person name="Klenk H.-P."/>
            <person name="Eisen J.A."/>
        </authorList>
    </citation>
    <scope>NUCLEOTIDE SEQUENCE [LARGE SCALE GENOMIC DNA]</scope>
    <source>
        <strain evidence="3">DSM 15567 / CIP 107919 / 50-1 BON</strain>
    </source>
</reference>
<dbReference type="EMBL" id="CP002360">
    <property type="protein sequence ID" value="AEE96476.1"/>
    <property type="molecule type" value="Genomic_DNA"/>
</dbReference>
<dbReference type="AlphaFoldDB" id="F3ZWN3"/>
<evidence type="ECO:0000313" key="3">
    <source>
        <dbReference type="Proteomes" id="UP000008457"/>
    </source>
</evidence>
<dbReference type="HOGENOM" id="CLU_140243_2_0_9"/>
<evidence type="ECO:0000313" key="2">
    <source>
        <dbReference type="EMBL" id="AEE96476.1"/>
    </source>
</evidence>
<dbReference type="InterPro" id="IPR010368">
    <property type="entry name" value="Com_YlbF"/>
</dbReference>
<name>F3ZWN3_MAHA5</name>
<dbReference type="Pfam" id="PF06133">
    <property type="entry name" value="Com_YlbF"/>
    <property type="match status" value="1"/>
</dbReference>
<dbReference type="eggNOG" id="COG3679">
    <property type="taxonomic scope" value="Bacteria"/>
</dbReference>
<accession>F3ZWN3</accession>
<gene>
    <name evidence="2" type="ordered locus">Mahau_1282</name>
</gene>
<keyword evidence="3" id="KW-1185">Reference proteome</keyword>
<dbReference type="HAMAP" id="MF_01526">
    <property type="entry name" value="UPF0342"/>
    <property type="match status" value="1"/>
</dbReference>
<dbReference type="STRING" id="697281.Mahau_1282"/>
<protein>
    <recommendedName>
        <fullName evidence="1">UPF0342 protein Mahau_1282</fullName>
    </recommendedName>
</protein>
<dbReference type="RefSeq" id="WP_013780906.1">
    <property type="nucleotide sequence ID" value="NC_015520.1"/>
</dbReference>
<dbReference type="Gene3D" id="1.20.1500.10">
    <property type="entry name" value="YheA/YmcA-like"/>
    <property type="match status" value="1"/>
</dbReference>
<comment type="similarity">
    <text evidence="1">Belongs to the UPF0342 family.</text>
</comment>
<evidence type="ECO:0000256" key="1">
    <source>
        <dbReference type="HAMAP-Rule" id="MF_01526"/>
    </source>
</evidence>
<dbReference type="InterPro" id="IPR023378">
    <property type="entry name" value="YheA/YmcA-like_dom_sf"/>
</dbReference>
<organism evidence="2 3">
    <name type="scientific">Mahella australiensis (strain DSM 15567 / CIP 107919 / 50-1 BON)</name>
    <dbReference type="NCBI Taxonomy" id="697281"/>
    <lineage>
        <taxon>Bacteria</taxon>
        <taxon>Bacillati</taxon>
        <taxon>Bacillota</taxon>
        <taxon>Clostridia</taxon>
        <taxon>Thermoanaerobacterales</taxon>
        <taxon>Thermoanaerobacterales Family IV. Incertae Sedis</taxon>
        <taxon>Mahella</taxon>
    </lineage>
</organism>
<sequence length="120" mass="14064">MNVYDKAHELAKALKESQEYIDYDKALKKINANDKNKKMLADFKRQEFQIQAAQLSGQQPDKEDVDKLQRLYQILCYDSDMSDYFAAEFRFNRMMADVYKILGDAVPVDMSFLGEENEDE</sequence>
<dbReference type="SUPFAM" id="SSF158622">
    <property type="entry name" value="YheA/YmcA-like"/>
    <property type="match status" value="1"/>
</dbReference>